<dbReference type="InterPro" id="IPR001705">
    <property type="entry name" value="Ribosomal_bL33"/>
</dbReference>
<dbReference type="RefSeq" id="WP_028052878.1">
    <property type="nucleotide sequence ID" value="NZ_BDJL01000002.1"/>
</dbReference>
<dbReference type="InterPro" id="IPR018264">
    <property type="entry name" value="Ribosomal_bL33_CS"/>
</dbReference>
<evidence type="ECO:0000313" key="6">
    <source>
        <dbReference type="EMBL" id="GAV24239.1"/>
    </source>
</evidence>
<dbReference type="SUPFAM" id="SSF57829">
    <property type="entry name" value="Zn-binding ribosomal proteins"/>
    <property type="match status" value="1"/>
</dbReference>
<dbReference type="NCBIfam" id="NF001764">
    <property type="entry name" value="PRK00504.1"/>
    <property type="match status" value="1"/>
</dbReference>
<evidence type="ECO:0000256" key="2">
    <source>
        <dbReference type="ARBA" id="ARBA00022980"/>
    </source>
</evidence>
<dbReference type="STRING" id="661089.ciss_01720"/>
<evidence type="ECO:0000256" key="5">
    <source>
        <dbReference type="HAMAP-Rule" id="MF_00294"/>
    </source>
</evidence>
<dbReference type="Gene3D" id="2.20.28.120">
    <property type="entry name" value="Ribosomal protein L33"/>
    <property type="match status" value="1"/>
</dbReference>
<dbReference type="NCBIfam" id="NF001860">
    <property type="entry name" value="PRK00595.1"/>
    <property type="match status" value="1"/>
</dbReference>
<dbReference type="HAMAP" id="MF_00294">
    <property type="entry name" value="Ribosomal_bL33"/>
    <property type="match status" value="1"/>
</dbReference>
<evidence type="ECO:0000256" key="3">
    <source>
        <dbReference type="ARBA" id="ARBA00023274"/>
    </source>
</evidence>
<protein>
    <recommendedName>
        <fullName evidence="4 5">Large ribosomal subunit protein bL33</fullName>
    </recommendedName>
</protein>
<dbReference type="NCBIfam" id="TIGR01023">
    <property type="entry name" value="rpmG_bact"/>
    <property type="match status" value="1"/>
</dbReference>
<organism evidence="6 7">
    <name type="scientific">Carboxydothermus islandicus</name>
    <dbReference type="NCBI Taxonomy" id="661089"/>
    <lineage>
        <taxon>Bacteria</taxon>
        <taxon>Bacillati</taxon>
        <taxon>Bacillota</taxon>
        <taxon>Clostridia</taxon>
        <taxon>Thermoanaerobacterales</taxon>
        <taxon>Thermoanaerobacteraceae</taxon>
        <taxon>Carboxydothermus</taxon>
    </lineage>
</organism>
<gene>
    <name evidence="5" type="primary">rpmG</name>
    <name evidence="6" type="ORF">ciss_01720</name>
</gene>
<dbReference type="Proteomes" id="UP000187338">
    <property type="component" value="Unassembled WGS sequence"/>
</dbReference>
<dbReference type="GO" id="GO:0005737">
    <property type="term" value="C:cytoplasm"/>
    <property type="evidence" value="ECO:0007669"/>
    <property type="project" value="UniProtKB-ARBA"/>
</dbReference>
<dbReference type="EMBL" id="BDJL01000002">
    <property type="protein sequence ID" value="GAV24239.1"/>
    <property type="molecule type" value="Genomic_DNA"/>
</dbReference>
<dbReference type="PANTHER" id="PTHR43168:SF2">
    <property type="entry name" value="LARGE RIBOSOMAL SUBUNIT PROTEIN BL33C"/>
    <property type="match status" value="1"/>
</dbReference>
<dbReference type="GO" id="GO:0005840">
    <property type="term" value="C:ribosome"/>
    <property type="evidence" value="ECO:0007669"/>
    <property type="project" value="UniProtKB-KW"/>
</dbReference>
<dbReference type="InterPro" id="IPR011332">
    <property type="entry name" value="Ribosomal_zn-bd"/>
</dbReference>
<dbReference type="AlphaFoldDB" id="A0A1L8CZF0"/>
<dbReference type="PANTHER" id="PTHR43168">
    <property type="entry name" value="50S RIBOSOMAL PROTEIN L33, CHLOROPLASTIC"/>
    <property type="match status" value="1"/>
</dbReference>
<dbReference type="PROSITE" id="PS00582">
    <property type="entry name" value="RIBOSOMAL_L33"/>
    <property type="match status" value="1"/>
</dbReference>
<proteinExistence type="inferred from homology"/>
<name>A0A1L8CZF0_9THEO</name>
<keyword evidence="7" id="KW-1185">Reference proteome</keyword>
<dbReference type="InterPro" id="IPR038584">
    <property type="entry name" value="Ribosomal_bL33_sf"/>
</dbReference>
<reference evidence="7" key="1">
    <citation type="submission" date="2016-12" db="EMBL/GenBank/DDBJ databases">
        <title>Draft Genome Sequences od Carboxydothermus pertinax and islandicus, Hydrogenogenic Carboxydotrophic Bacteria.</title>
        <authorList>
            <person name="Fukuyama Y."/>
            <person name="Ohmae K."/>
            <person name="Yoneda Y."/>
            <person name="Yoshida T."/>
            <person name="Sako Y."/>
        </authorList>
    </citation>
    <scope>NUCLEOTIDE SEQUENCE [LARGE SCALE GENOMIC DNA]</scope>
    <source>
        <strain evidence="7">SET</strain>
    </source>
</reference>
<accession>A0A1L8CZF0</accession>
<dbReference type="OrthoDB" id="9801333at2"/>
<sequence>MRVTITLECTQCKHRNYTTTKNKKNDPGRLELKKYCPYCNAHTVHKETK</sequence>
<evidence type="ECO:0000256" key="1">
    <source>
        <dbReference type="ARBA" id="ARBA00007596"/>
    </source>
</evidence>
<comment type="similarity">
    <text evidence="1 5">Belongs to the bacterial ribosomal protein bL33 family.</text>
</comment>
<dbReference type="Pfam" id="PF00471">
    <property type="entry name" value="Ribosomal_L33"/>
    <property type="match status" value="1"/>
</dbReference>
<keyword evidence="3 5" id="KW-0687">Ribonucleoprotein</keyword>
<evidence type="ECO:0000256" key="4">
    <source>
        <dbReference type="ARBA" id="ARBA00035176"/>
    </source>
</evidence>
<dbReference type="GO" id="GO:1990904">
    <property type="term" value="C:ribonucleoprotein complex"/>
    <property type="evidence" value="ECO:0007669"/>
    <property type="project" value="UniProtKB-KW"/>
</dbReference>
<dbReference type="GO" id="GO:0003735">
    <property type="term" value="F:structural constituent of ribosome"/>
    <property type="evidence" value="ECO:0007669"/>
    <property type="project" value="InterPro"/>
</dbReference>
<dbReference type="SMR" id="A0A1L8CZF0"/>
<comment type="caution">
    <text evidence="6">The sequence shown here is derived from an EMBL/GenBank/DDBJ whole genome shotgun (WGS) entry which is preliminary data.</text>
</comment>
<evidence type="ECO:0000313" key="7">
    <source>
        <dbReference type="Proteomes" id="UP000187338"/>
    </source>
</evidence>
<keyword evidence="2 5" id="KW-0689">Ribosomal protein</keyword>
<dbReference type="GO" id="GO:0006412">
    <property type="term" value="P:translation"/>
    <property type="evidence" value="ECO:0007669"/>
    <property type="project" value="UniProtKB-UniRule"/>
</dbReference>